<dbReference type="EMBL" id="NIRR01000004">
    <property type="protein sequence ID" value="OWP64389.1"/>
    <property type="molecule type" value="Genomic_DNA"/>
</dbReference>
<sequence length="85" mass="9693">MEAKIRQHYKAEKANPPIHIYSYQYNGLTVYHESTPCCDQFTNLYNAAGQLLCHPEGGLTGRGDGKCADFSETRTEEKLVWQDPR</sequence>
<proteinExistence type="predicted"/>
<protein>
    <recommendedName>
        <fullName evidence="1">DUF6970 domain-containing protein</fullName>
    </recommendedName>
</protein>
<dbReference type="Proteomes" id="UP000197277">
    <property type="component" value="Unassembled WGS sequence"/>
</dbReference>
<keyword evidence="3" id="KW-1185">Reference proteome</keyword>
<dbReference type="AlphaFoldDB" id="A0A246FNY2"/>
<evidence type="ECO:0000313" key="3">
    <source>
        <dbReference type="Proteomes" id="UP000197277"/>
    </source>
</evidence>
<accession>A0A246FNY2</accession>
<evidence type="ECO:0000313" key="2">
    <source>
        <dbReference type="EMBL" id="OWP64389.1"/>
    </source>
</evidence>
<comment type="caution">
    <text evidence="2">The sequence shown here is derived from an EMBL/GenBank/DDBJ whole genome shotgun (WGS) entry which is preliminary data.</text>
</comment>
<dbReference type="OrthoDB" id="676710at2"/>
<name>A0A246FNY2_9BACT</name>
<gene>
    <name evidence="2" type="ORF">CDA63_04490</name>
</gene>
<feature type="domain" description="DUF6970" evidence="1">
    <location>
        <begin position="7"/>
        <end position="83"/>
    </location>
</feature>
<evidence type="ECO:0000259" key="1">
    <source>
        <dbReference type="Pfam" id="PF22311"/>
    </source>
</evidence>
<organism evidence="2 3">
    <name type="scientific">Hymenobacter amundsenii</name>
    <dbReference type="NCBI Taxonomy" id="2006685"/>
    <lineage>
        <taxon>Bacteria</taxon>
        <taxon>Pseudomonadati</taxon>
        <taxon>Bacteroidota</taxon>
        <taxon>Cytophagia</taxon>
        <taxon>Cytophagales</taxon>
        <taxon>Hymenobacteraceae</taxon>
        <taxon>Hymenobacter</taxon>
    </lineage>
</organism>
<reference evidence="2 3" key="1">
    <citation type="submission" date="2017-06" db="EMBL/GenBank/DDBJ databases">
        <title>Hymenobacter amundsenii sp. nov. isolated from regoliths in Antarctica.</title>
        <authorList>
            <person name="Sedlacek I."/>
            <person name="Kralova S."/>
            <person name="Pantucek R."/>
            <person name="Svec P."/>
            <person name="Holochova P."/>
            <person name="Stankova E."/>
            <person name="Vrbovska V."/>
            <person name="Busse H.-J."/>
        </authorList>
    </citation>
    <scope>NUCLEOTIDE SEQUENCE [LARGE SCALE GENOMIC DNA]</scope>
    <source>
        <strain evidence="2 3">CCM 8682</strain>
    </source>
</reference>
<dbReference type="InterPro" id="IPR054243">
    <property type="entry name" value="DUF6970"/>
</dbReference>
<dbReference type="Pfam" id="PF22311">
    <property type="entry name" value="DUF6970"/>
    <property type="match status" value="1"/>
</dbReference>